<evidence type="ECO:0000259" key="9">
    <source>
        <dbReference type="PROSITE" id="PS50893"/>
    </source>
</evidence>
<keyword evidence="4 11" id="KW-0067">ATP-binding</keyword>
<dbReference type="PROSITE" id="PS00211">
    <property type="entry name" value="ABC_TRANSPORTER_1"/>
    <property type="match status" value="1"/>
</dbReference>
<comment type="subcellular location">
    <subcellularLocation>
        <location evidence="1">Cell membrane</location>
        <topology evidence="1">Multi-pass membrane protein</topology>
    </subcellularLocation>
</comment>
<feature type="transmembrane region" description="Helical" evidence="8">
    <location>
        <begin position="303"/>
        <end position="329"/>
    </location>
</feature>
<evidence type="ECO:0000256" key="2">
    <source>
        <dbReference type="ARBA" id="ARBA00022692"/>
    </source>
</evidence>
<feature type="transmembrane region" description="Helical" evidence="8">
    <location>
        <begin position="63"/>
        <end position="88"/>
    </location>
</feature>
<evidence type="ECO:0000259" key="10">
    <source>
        <dbReference type="PROSITE" id="PS50929"/>
    </source>
</evidence>
<dbReference type="Gene3D" id="3.40.50.300">
    <property type="entry name" value="P-loop containing nucleotide triphosphate hydrolases"/>
    <property type="match status" value="1"/>
</dbReference>
<evidence type="ECO:0000256" key="1">
    <source>
        <dbReference type="ARBA" id="ARBA00004651"/>
    </source>
</evidence>
<dbReference type="PROSITE" id="PS50929">
    <property type="entry name" value="ABC_TM1F"/>
    <property type="match status" value="1"/>
</dbReference>
<evidence type="ECO:0000256" key="4">
    <source>
        <dbReference type="ARBA" id="ARBA00022840"/>
    </source>
</evidence>
<dbReference type="PROSITE" id="PS50893">
    <property type="entry name" value="ABC_TRANSPORTER_2"/>
    <property type="match status" value="1"/>
</dbReference>
<dbReference type="RefSeq" id="WP_209884995.1">
    <property type="nucleotide sequence ID" value="NZ_JAGGMR010000001.1"/>
</dbReference>
<name>A0ABS4QA49_9NOCA</name>
<keyword evidence="3" id="KW-0547">Nucleotide-binding</keyword>
<feature type="transmembrane region" description="Helical" evidence="8">
    <location>
        <begin position="206"/>
        <end position="224"/>
    </location>
</feature>
<reference evidence="11 12" key="1">
    <citation type="submission" date="2021-03" db="EMBL/GenBank/DDBJ databases">
        <title>Sequencing the genomes of 1000 actinobacteria strains.</title>
        <authorList>
            <person name="Klenk H.-P."/>
        </authorList>
    </citation>
    <scope>NUCLEOTIDE SEQUENCE [LARGE SCALE GENOMIC DNA]</scope>
    <source>
        <strain evidence="11 12">DSM 45516</strain>
    </source>
</reference>
<feature type="transmembrane region" description="Helical" evidence="8">
    <location>
        <begin position="181"/>
        <end position="200"/>
    </location>
</feature>
<sequence>MSTETIESKDAAAQEESRRRDEVAGWRGIASEDKEVTATGNLVLAERSRRLLLELVRPYRRQAILALVLIVVDNAAKVAGPLFIAYGLDTAIAQGGKGNWAPLIWTVAGYLGTVALSMVTTFVFLRVSGKLSQSVLFDLRVRAFAHTQRLSVAFHEKYTSGKVVSRLTGDIETLQELLESALNQALSAILSVVTIAAILIYLNLTLAAIVLAGFVPLLLVTRWAQRRQRAGYRKTRGAIAKVVVQFVESMGGMRAVQAFRREQRNESVLAYEDAAYRQATISAMRGMGDYAGLTRLLGNLTTVIIILVGAWMVIEGNLAVGVLAAYLLYLTEFYGPLDELAQVFNSYQSAAAALEKISGVLEEEPSVPEPKTPVPLGKATGAVRMDHVWFGYDPGSKPTEDVLETGGDSASSDGVVAKAVLPEFSLAIPAGQVVALVGATGAGKSTLAKLLTRFYDPSGGVITLDGVDLREVADADLRRNVVMVTQEAYLFSGSVADNIRLGRPDATDAEVHAAARAVGLSDFVAKLPRGFDTDVKKRGGRLSAGQRQLVAFARVFLADPAVIVLDEATSSLDIPSERLVQRALETVLHGRTAVIIAHRLSTVAIADRVLVLENGRIVEDGAPAELITGSGRFAGLHAAWRESLV</sequence>
<dbReference type="PANTHER" id="PTHR43394:SF1">
    <property type="entry name" value="ATP-BINDING CASSETTE SUB-FAMILY B MEMBER 10, MITOCHONDRIAL"/>
    <property type="match status" value="1"/>
</dbReference>
<evidence type="ECO:0000256" key="6">
    <source>
        <dbReference type="ARBA" id="ARBA00023136"/>
    </source>
</evidence>
<feature type="region of interest" description="Disordered" evidence="7">
    <location>
        <begin position="1"/>
        <end position="20"/>
    </location>
</feature>
<evidence type="ECO:0000256" key="5">
    <source>
        <dbReference type="ARBA" id="ARBA00022989"/>
    </source>
</evidence>
<dbReference type="InterPro" id="IPR027417">
    <property type="entry name" value="P-loop_NTPase"/>
</dbReference>
<evidence type="ECO:0000256" key="3">
    <source>
        <dbReference type="ARBA" id="ARBA00022741"/>
    </source>
</evidence>
<protein>
    <submittedName>
        <fullName evidence="11">ATP-binding cassette subfamily B protein</fullName>
    </submittedName>
</protein>
<accession>A0ABS4QA49</accession>
<gene>
    <name evidence="11" type="ORF">BJ987_000916</name>
</gene>
<dbReference type="Proteomes" id="UP001519325">
    <property type="component" value="Unassembled WGS sequence"/>
</dbReference>
<keyword evidence="2 8" id="KW-0812">Transmembrane</keyword>
<dbReference type="Pfam" id="PF00664">
    <property type="entry name" value="ABC_membrane"/>
    <property type="match status" value="1"/>
</dbReference>
<evidence type="ECO:0000256" key="7">
    <source>
        <dbReference type="SAM" id="MobiDB-lite"/>
    </source>
</evidence>
<comment type="caution">
    <text evidence="11">The sequence shown here is derived from an EMBL/GenBank/DDBJ whole genome shotgun (WGS) entry which is preliminary data.</text>
</comment>
<feature type="transmembrane region" description="Helical" evidence="8">
    <location>
        <begin position="100"/>
        <end position="125"/>
    </location>
</feature>
<dbReference type="SUPFAM" id="SSF52540">
    <property type="entry name" value="P-loop containing nucleoside triphosphate hydrolases"/>
    <property type="match status" value="1"/>
</dbReference>
<dbReference type="Pfam" id="PF00005">
    <property type="entry name" value="ABC_tran"/>
    <property type="match status" value="1"/>
</dbReference>
<dbReference type="InterPro" id="IPR003439">
    <property type="entry name" value="ABC_transporter-like_ATP-bd"/>
</dbReference>
<dbReference type="PANTHER" id="PTHR43394">
    <property type="entry name" value="ATP-DEPENDENT PERMEASE MDL1, MITOCHONDRIAL"/>
    <property type="match status" value="1"/>
</dbReference>
<dbReference type="CDD" id="cd18546">
    <property type="entry name" value="ABC_6TM_Rv0194_D2_like"/>
    <property type="match status" value="1"/>
</dbReference>
<dbReference type="Gene3D" id="1.20.1560.10">
    <property type="entry name" value="ABC transporter type 1, transmembrane domain"/>
    <property type="match status" value="1"/>
</dbReference>
<keyword evidence="12" id="KW-1185">Reference proteome</keyword>
<keyword evidence="6 8" id="KW-0472">Membrane</keyword>
<feature type="domain" description="ABC transmembrane type-1" evidence="10">
    <location>
        <begin position="64"/>
        <end position="349"/>
    </location>
</feature>
<dbReference type="InterPro" id="IPR003593">
    <property type="entry name" value="AAA+_ATPase"/>
</dbReference>
<dbReference type="InterPro" id="IPR011527">
    <property type="entry name" value="ABC1_TM_dom"/>
</dbReference>
<organism evidence="11 12">
    <name type="scientific">Nocardia goodfellowii</name>
    <dbReference type="NCBI Taxonomy" id="882446"/>
    <lineage>
        <taxon>Bacteria</taxon>
        <taxon>Bacillati</taxon>
        <taxon>Actinomycetota</taxon>
        <taxon>Actinomycetes</taxon>
        <taxon>Mycobacteriales</taxon>
        <taxon>Nocardiaceae</taxon>
        <taxon>Nocardia</taxon>
    </lineage>
</organism>
<dbReference type="EMBL" id="JAGGMR010000001">
    <property type="protein sequence ID" value="MBP2188015.1"/>
    <property type="molecule type" value="Genomic_DNA"/>
</dbReference>
<dbReference type="InterPro" id="IPR017871">
    <property type="entry name" value="ABC_transporter-like_CS"/>
</dbReference>
<evidence type="ECO:0000313" key="11">
    <source>
        <dbReference type="EMBL" id="MBP2188015.1"/>
    </source>
</evidence>
<keyword evidence="5 8" id="KW-1133">Transmembrane helix</keyword>
<evidence type="ECO:0000313" key="12">
    <source>
        <dbReference type="Proteomes" id="UP001519325"/>
    </source>
</evidence>
<proteinExistence type="predicted"/>
<feature type="domain" description="ABC transporter" evidence="9">
    <location>
        <begin position="397"/>
        <end position="639"/>
    </location>
</feature>
<dbReference type="InterPro" id="IPR036640">
    <property type="entry name" value="ABC1_TM_sf"/>
</dbReference>
<dbReference type="SUPFAM" id="SSF90123">
    <property type="entry name" value="ABC transporter transmembrane region"/>
    <property type="match status" value="1"/>
</dbReference>
<dbReference type="SMART" id="SM00382">
    <property type="entry name" value="AAA"/>
    <property type="match status" value="1"/>
</dbReference>
<evidence type="ECO:0000256" key="8">
    <source>
        <dbReference type="SAM" id="Phobius"/>
    </source>
</evidence>
<dbReference type="GO" id="GO:0005524">
    <property type="term" value="F:ATP binding"/>
    <property type="evidence" value="ECO:0007669"/>
    <property type="project" value="UniProtKB-KW"/>
</dbReference>
<dbReference type="InterPro" id="IPR039421">
    <property type="entry name" value="Type_1_exporter"/>
</dbReference>